<evidence type="ECO:0000256" key="3">
    <source>
        <dbReference type="ARBA" id="ARBA00020311"/>
    </source>
</evidence>
<evidence type="ECO:0000256" key="5">
    <source>
        <dbReference type="ARBA" id="ARBA00022695"/>
    </source>
</evidence>
<dbReference type="FunFam" id="3.40.50.1010:FF:000001">
    <property type="entry name" value="DNA polymerase I"/>
    <property type="match status" value="1"/>
</dbReference>
<keyword evidence="7" id="KW-0540">Nuclease</keyword>
<dbReference type="NCBIfam" id="TIGR00593">
    <property type="entry name" value="pola"/>
    <property type="match status" value="1"/>
</dbReference>
<dbReference type="InterPro" id="IPR036397">
    <property type="entry name" value="RNaseH_sf"/>
</dbReference>
<evidence type="ECO:0000256" key="7">
    <source>
        <dbReference type="ARBA" id="ARBA00022722"/>
    </source>
</evidence>
<dbReference type="OrthoDB" id="9806424at2"/>
<keyword evidence="13 16" id="KW-0234">DNA repair</keyword>
<dbReference type="PROSITE" id="PS00447">
    <property type="entry name" value="DNA_POLYMERASE_A"/>
    <property type="match status" value="1"/>
</dbReference>
<keyword evidence="12 16" id="KW-0238">DNA-binding</keyword>
<feature type="domain" description="5'-3' exonuclease" evidence="18">
    <location>
        <begin position="4"/>
        <end position="260"/>
    </location>
</feature>
<dbReference type="CDD" id="cd06139">
    <property type="entry name" value="DNA_polA_I_Ecoli_like_exo"/>
    <property type="match status" value="1"/>
</dbReference>
<dbReference type="STRING" id="1121400.SAMN02746065_11260"/>
<evidence type="ECO:0000256" key="9">
    <source>
        <dbReference type="ARBA" id="ARBA00022801"/>
    </source>
</evidence>
<dbReference type="PANTHER" id="PTHR10133:SF27">
    <property type="entry name" value="DNA POLYMERASE NU"/>
    <property type="match status" value="1"/>
</dbReference>
<dbReference type="GO" id="GO:0008408">
    <property type="term" value="F:3'-5' exonuclease activity"/>
    <property type="evidence" value="ECO:0007669"/>
    <property type="project" value="UniProtKB-UniRule"/>
</dbReference>
<dbReference type="Pfam" id="PF01612">
    <property type="entry name" value="DNA_pol_A_exo1"/>
    <property type="match status" value="1"/>
</dbReference>
<evidence type="ECO:0000256" key="12">
    <source>
        <dbReference type="ARBA" id="ARBA00023125"/>
    </source>
</evidence>
<dbReference type="SUPFAM" id="SSF47807">
    <property type="entry name" value="5' to 3' exonuclease, C-terminal subdomain"/>
    <property type="match status" value="1"/>
</dbReference>
<dbReference type="GO" id="GO:0006261">
    <property type="term" value="P:DNA-templated DNA replication"/>
    <property type="evidence" value="ECO:0007669"/>
    <property type="project" value="UniProtKB-UniRule"/>
</dbReference>
<dbReference type="EMBL" id="FWXY01000012">
    <property type="protein sequence ID" value="SMC84633.1"/>
    <property type="molecule type" value="Genomic_DNA"/>
</dbReference>
<dbReference type="Pfam" id="PF01367">
    <property type="entry name" value="5_3_exonuc"/>
    <property type="match status" value="1"/>
</dbReference>
<evidence type="ECO:0000256" key="6">
    <source>
        <dbReference type="ARBA" id="ARBA00022705"/>
    </source>
</evidence>
<dbReference type="Gene3D" id="3.30.420.10">
    <property type="entry name" value="Ribonuclease H-like superfamily/Ribonuclease H"/>
    <property type="match status" value="1"/>
</dbReference>
<evidence type="ECO:0000259" key="19">
    <source>
        <dbReference type="SMART" id="SM00482"/>
    </source>
</evidence>
<reference evidence="20 21" key="1">
    <citation type="submission" date="2017-04" db="EMBL/GenBank/DDBJ databases">
        <authorList>
            <person name="Afonso C.L."/>
            <person name="Miller P.J."/>
            <person name="Scott M.A."/>
            <person name="Spackman E."/>
            <person name="Goraichik I."/>
            <person name="Dimitrov K.M."/>
            <person name="Suarez D.L."/>
            <person name="Swayne D.E."/>
        </authorList>
    </citation>
    <scope>NUCLEOTIDE SEQUENCE [LARGE SCALE GENOMIC DNA]</scope>
    <source>
        <strain evidence="20 21">DSM 3385</strain>
    </source>
</reference>
<dbReference type="CDD" id="cd09898">
    <property type="entry name" value="H3TH_53EXO"/>
    <property type="match status" value="1"/>
</dbReference>
<evidence type="ECO:0000256" key="2">
    <source>
        <dbReference type="ARBA" id="ARBA00012417"/>
    </source>
</evidence>
<dbReference type="Gene3D" id="1.20.1060.10">
    <property type="entry name" value="Taq DNA Polymerase, Chain T, domain 4"/>
    <property type="match status" value="1"/>
</dbReference>
<evidence type="ECO:0000259" key="18">
    <source>
        <dbReference type="SMART" id="SM00475"/>
    </source>
</evidence>
<accession>A0A1W2CHF1</accession>
<comment type="catalytic activity">
    <reaction evidence="14 16">
        <text>DNA(n) + a 2'-deoxyribonucleoside 5'-triphosphate = DNA(n+1) + diphosphate</text>
        <dbReference type="Rhea" id="RHEA:22508"/>
        <dbReference type="Rhea" id="RHEA-COMP:17339"/>
        <dbReference type="Rhea" id="RHEA-COMP:17340"/>
        <dbReference type="ChEBI" id="CHEBI:33019"/>
        <dbReference type="ChEBI" id="CHEBI:61560"/>
        <dbReference type="ChEBI" id="CHEBI:173112"/>
        <dbReference type="EC" id="2.7.7.7"/>
    </reaction>
</comment>
<keyword evidence="21" id="KW-1185">Reference proteome</keyword>
<evidence type="ECO:0000256" key="8">
    <source>
        <dbReference type="ARBA" id="ARBA00022763"/>
    </source>
</evidence>
<dbReference type="SUPFAM" id="SSF56672">
    <property type="entry name" value="DNA/RNA polymerases"/>
    <property type="match status" value="1"/>
</dbReference>
<evidence type="ECO:0000256" key="4">
    <source>
        <dbReference type="ARBA" id="ARBA00022679"/>
    </source>
</evidence>
<evidence type="ECO:0000256" key="13">
    <source>
        <dbReference type="ARBA" id="ARBA00023204"/>
    </source>
</evidence>
<evidence type="ECO:0000256" key="11">
    <source>
        <dbReference type="ARBA" id="ARBA00022932"/>
    </source>
</evidence>
<gene>
    <name evidence="16" type="primary">polA</name>
    <name evidence="20" type="ORF">SAMN02746065_11260</name>
</gene>
<dbReference type="AlphaFoldDB" id="A0A1W2CHF1"/>
<evidence type="ECO:0000313" key="20">
    <source>
        <dbReference type="EMBL" id="SMC84633.1"/>
    </source>
</evidence>
<dbReference type="FunFam" id="1.10.150.20:FF:000002">
    <property type="entry name" value="DNA polymerase I"/>
    <property type="match status" value="1"/>
</dbReference>
<dbReference type="InterPro" id="IPR020045">
    <property type="entry name" value="DNA_polI_H3TH"/>
</dbReference>
<dbReference type="Proteomes" id="UP000192418">
    <property type="component" value="Unassembled WGS sequence"/>
</dbReference>
<evidence type="ECO:0000313" key="21">
    <source>
        <dbReference type="Proteomes" id="UP000192418"/>
    </source>
</evidence>
<dbReference type="InterPro" id="IPR012337">
    <property type="entry name" value="RNaseH-like_sf"/>
</dbReference>
<keyword evidence="6 16" id="KW-0235">DNA replication</keyword>
<protein>
    <recommendedName>
        <fullName evidence="3 15">DNA polymerase I</fullName>
        <ecNumber evidence="2 15">2.7.7.7</ecNumber>
    </recommendedName>
</protein>
<dbReference type="FunFam" id="3.30.420.10:FF:000026">
    <property type="entry name" value="DNA polymerase I"/>
    <property type="match status" value="1"/>
</dbReference>
<evidence type="ECO:0000256" key="10">
    <source>
        <dbReference type="ARBA" id="ARBA00022839"/>
    </source>
</evidence>
<dbReference type="NCBIfam" id="NF004397">
    <property type="entry name" value="PRK05755.1"/>
    <property type="match status" value="1"/>
</dbReference>
<dbReference type="InterPro" id="IPR002562">
    <property type="entry name" value="3'-5'_exonuclease_dom"/>
</dbReference>
<evidence type="ECO:0000259" key="17">
    <source>
        <dbReference type="SMART" id="SM00474"/>
    </source>
</evidence>
<dbReference type="SUPFAM" id="SSF53098">
    <property type="entry name" value="Ribonuclease H-like"/>
    <property type="match status" value="1"/>
</dbReference>
<keyword evidence="11 16" id="KW-0239">DNA-directed DNA polymerase</keyword>
<dbReference type="InterPro" id="IPR008918">
    <property type="entry name" value="HhH2"/>
</dbReference>
<dbReference type="FunFam" id="1.20.1060.10:FF:000001">
    <property type="entry name" value="DNA polymerase I"/>
    <property type="match status" value="1"/>
</dbReference>
<dbReference type="InterPro" id="IPR002298">
    <property type="entry name" value="DNA_polymerase_A"/>
</dbReference>
<dbReference type="PANTHER" id="PTHR10133">
    <property type="entry name" value="DNA POLYMERASE I"/>
    <property type="match status" value="1"/>
</dbReference>
<dbReference type="CDD" id="cd08637">
    <property type="entry name" value="DNA_pol_A_pol_I_C"/>
    <property type="match status" value="1"/>
</dbReference>
<dbReference type="SUPFAM" id="SSF88723">
    <property type="entry name" value="PIN domain-like"/>
    <property type="match status" value="1"/>
</dbReference>
<dbReference type="Gene3D" id="1.10.150.20">
    <property type="entry name" value="5' to 3' exonuclease, C-terminal subdomain"/>
    <property type="match status" value="2"/>
</dbReference>
<dbReference type="InterPro" id="IPR029060">
    <property type="entry name" value="PIN-like_dom_sf"/>
</dbReference>
<dbReference type="Pfam" id="PF02739">
    <property type="entry name" value="5_3_exonuc_N"/>
    <property type="match status" value="1"/>
</dbReference>
<keyword evidence="8 16" id="KW-0227">DNA damage</keyword>
<dbReference type="GO" id="GO:0003677">
    <property type="term" value="F:DNA binding"/>
    <property type="evidence" value="ECO:0007669"/>
    <property type="project" value="UniProtKB-UniRule"/>
</dbReference>
<dbReference type="InterPro" id="IPR036279">
    <property type="entry name" value="5-3_exonuclease_C_sf"/>
</dbReference>
<keyword evidence="10 16" id="KW-0269">Exonuclease</keyword>
<dbReference type="PRINTS" id="PR00868">
    <property type="entry name" value="DNAPOLI"/>
</dbReference>
<dbReference type="Pfam" id="PF00476">
    <property type="entry name" value="DNA_pol_A"/>
    <property type="match status" value="1"/>
</dbReference>
<dbReference type="GO" id="GO:0006302">
    <property type="term" value="P:double-strand break repair"/>
    <property type="evidence" value="ECO:0007669"/>
    <property type="project" value="TreeGrafter"/>
</dbReference>
<sequence>MNKKKLFLIDGSAYLYRAFHAIRNLSNSKGLPTNATFGFTRMLLKLIKEETPEYIALFFDVKGPTFRHEMYDQYKANRPPMPEEMAQQIPYIKQIITAFGIPIVEKKGFEADDLIGTCARLGQEKGFSTVMVTGDKDFMQLVTDHCIIYDPMKDKTIDKATIQAEFNLSPTQIIDMLGLAGDTADNIPGVPGVGPKTAMKLLEAHGSVQGIYDNLDELKKKKALHKKLSENKEQAFLSRQLVAIDQHVKIPFNIEDFKAVAPDNETLFNLFQALEFRQLQKEFTRESEPVEKTYVCLTDLKNIKQQLNRLKKADIFAIDTETTSKHPMQAELVGISFSHEPHKAYYIPVGHVAFGNEKFVQPDRETVLALIKPILEDAAIPKVGQNIKYDYIVLSRCGISMQGMAFDTMIASHLLNPSRRGHSLDQIALDLLGHKTIKYEEIVGKGKNQITFNEVEIEKAVDYAAEDADITLLAYHILEKRIRENELDSLMQEIEMPLVPVLAGMEMNGIQVDRDKLSNLSKGFEQELAGIEEEIFSLAGERFNVNSSQQLGAVLFEKLKLPTQKKTKKKTGYSTDIDVLTKLAQSHELPGLILRYRSLGKLKSTYTDALQLLIHPQTHRIHTSFNQSITATGRLSSSDPNLQNIPIRTPEGKEIRASFIPRQGHVLVAADYSQIELRILAHCAEDEILIDAFTHDEDIHTRTATEVFNALPGFITPELRRQAKAINFGIVYGMGAFKLGKELEISRKMAQTYIDNYFKRYAGVKNYIDTTIATARETGEVTTLLGRKRRLEDINAANANMRGFAERMAINTPIQGSAADLIKLAMIQMEKALTKKKMASKMLLSVHDEILFEVPEKEVNALTALAREVMENVFTLKVPLKVNIDAGNNWAEAH</sequence>
<dbReference type="InterPro" id="IPR043502">
    <property type="entry name" value="DNA/RNA_pol_sf"/>
</dbReference>
<dbReference type="InterPro" id="IPR020046">
    <property type="entry name" value="5-3_exonucl_a-hlix_arch_N"/>
</dbReference>
<dbReference type="SMART" id="SM00475">
    <property type="entry name" value="53EXOc"/>
    <property type="match status" value="1"/>
</dbReference>
<dbReference type="Gene3D" id="3.30.70.370">
    <property type="match status" value="1"/>
</dbReference>
<feature type="domain" description="3'-5' exonuclease" evidence="17">
    <location>
        <begin position="294"/>
        <end position="483"/>
    </location>
</feature>
<dbReference type="SMART" id="SM00482">
    <property type="entry name" value="POLAc"/>
    <property type="match status" value="1"/>
</dbReference>
<organism evidence="20 21">
    <name type="scientific">Desulfocicer vacuolatum DSM 3385</name>
    <dbReference type="NCBI Taxonomy" id="1121400"/>
    <lineage>
        <taxon>Bacteria</taxon>
        <taxon>Pseudomonadati</taxon>
        <taxon>Thermodesulfobacteriota</taxon>
        <taxon>Desulfobacteria</taxon>
        <taxon>Desulfobacterales</taxon>
        <taxon>Desulfobacteraceae</taxon>
        <taxon>Desulfocicer</taxon>
    </lineage>
</organism>
<feature type="domain" description="DNA-directed DNA polymerase family A palm" evidence="19">
    <location>
        <begin position="652"/>
        <end position="858"/>
    </location>
</feature>
<dbReference type="GO" id="GO:0003887">
    <property type="term" value="F:DNA-directed DNA polymerase activity"/>
    <property type="evidence" value="ECO:0007669"/>
    <property type="project" value="UniProtKB-UniRule"/>
</dbReference>
<keyword evidence="5 16" id="KW-0548">Nucleotidyltransferase</keyword>
<dbReference type="CDD" id="cd09859">
    <property type="entry name" value="PIN_53EXO"/>
    <property type="match status" value="1"/>
</dbReference>
<dbReference type="Gene3D" id="3.40.50.1010">
    <property type="entry name" value="5'-nuclease"/>
    <property type="match status" value="1"/>
</dbReference>
<keyword evidence="4 16" id="KW-0808">Transferase</keyword>
<dbReference type="FunFam" id="1.10.150.20:FF:000003">
    <property type="entry name" value="DNA polymerase I"/>
    <property type="match status" value="1"/>
</dbReference>
<dbReference type="EC" id="2.7.7.7" evidence="2 15"/>
<keyword evidence="9 16" id="KW-0378">Hydrolase</keyword>
<dbReference type="RefSeq" id="WP_084069673.1">
    <property type="nucleotide sequence ID" value="NZ_FWXY01000012.1"/>
</dbReference>
<dbReference type="SMART" id="SM00279">
    <property type="entry name" value="HhH2"/>
    <property type="match status" value="1"/>
</dbReference>
<dbReference type="InterPro" id="IPR019760">
    <property type="entry name" value="DNA-dir_DNA_pol_A_CS"/>
</dbReference>
<evidence type="ECO:0000256" key="1">
    <source>
        <dbReference type="ARBA" id="ARBA00007705"/>
    </source>
</evidence>
<comment type="similarity">
    <text evidence="1 16">Belongs to the DNA polymerase type-A family.</text>
</comment>
<dbReference type="InterPro" id="IPR002421">
    <property type="entry name" value="5-3_exonuclease"/>
</dbReference>
<dbReference type="InterPro" id="IPR018320">
    <property type="entry name" value="DNA_polymerase_1"/>
</dbReference>
<dbReference type="SMART" id="SM00474">
    <property type="entry name" value="35EXOc"/>
    <property type="match status" value="1"/>
</dbReference>
<proteinExistence type="inferred from homology"/>
<dbReference type="GO" id="GO:0008409">
    <property type="term" value="F:5'-3' exonuclease activity"/>
    <property type="evidence" value="ECO:0007669"/>
    <property type="project" value="UniProtKB-UniRule"/>
</dbReference>
<comment type="function">
    <text evidence="16">In addition to polymerase activity, this DNA polymerase exhibits 3'-5' and 5'-3' exonuclease activity.</text>
</comment>
<evidence type="ECO:0000256" key="14">
    <source>
        <dbReference type="ARBA" id="ARBA00049244"/>
    </source>
</evidence>
<dbReference type="InterPro" id="IPR001098">
    <property type="entry name" value="DNA-dir_DNA_pol_A_palm_dom"/>
</dbReference>
<evidence type="ECO:0000256" key="15">
    <source>
        <dbReference type="NCBIfam" id="TIGR00593"/>
    </source>
</evidence>
<evidence type="ECO:0000256" key="16">
    <source>
        <dbReference type="RuleBase" id="RU004460"/>
    </source>
</evidence>
<name>A0A1W2CHF1_9BACT</name>